<dbReference type="InterPro" id="IPR028098">
    <property type="entry name" value="Glyco_trans_4-like_N"/>
</dbReference>
<dbReference type="PANTHER" id="PTHR45947:SF3">
    <property type="entry name" value="SULFOQUINOVOSYL TRANSFERASE SQD2"/>
    <property type="match status" value="1"/>
</dbReference>
<dbReference type="Gene3D" id="3.40.50.2000">
    <property type="entry name" value="Glycogen Phosphorylase B"/>
    <property type="match status" value="2"/>
</dbReference>
<dbReference type="GO" id="GO:0016757">
    <property type="term" value="F:glycosyltransferase activity"/>
    <property type="evidence" value="ECO:0007669"/>
    <property type="project" value="TreeGrafter"/>
</dbReference>
<protein>
    <submittedName>
        <fullName evidence="2">Glycosyltransferase family 1 protein</fullName>
    </submittedName>
</protein>
<reference evidence="2" key="2">
    <citation type="submission" date="2021-04" db="EMBL/GenBank/DDBJ databases">
        <title>Isolation and genomic analysis of the ibuprofen-degrading bacterium Sphingomonas strain MPO218.</title>
        <authorList>
            <person name="Aulestia M."/>
            <person name="Flores A."/>
            <person name="Mangas E.L."/>
            <person name="Perez-Pulido A.J."/>
            <person name="Santero E."/>
            <person name="Camacho E.M."/>
        </authorList>
    </citation>
    <scope>NUCLEOTIDE SEQUENCE</scope>
    <source>
        <strain evidence="2">MPO218</strain>
    </source>
</reference>
<dbReference type="CDD" id="cd03814">
    <property type="entry name" value="GT4-like"/>
    <property type="match status" value="1"/>
</dbReference>
<dbReference type="PANTHER" id="PTHR45947">
    <property type="entry name" value="SULFOQUINOVOSYL TRANSFERASE SQD2"/>
    <property type="match status" value="1"/>
</dbReference>
<proteinExistence type="predicted"/>
<dbReference type="Proteomes" id="UP000664914">
    <property type="component" value="Chromosome"/>
</dbReference>
<feature type="domain" description="Glycosyltransferase subfamily 4-like N-terminal" evidence="1">
    <location>
        <begin position="35"/>
        <end position="199"/>
    </location>
</feature>
<organism evidence="2 3">
    <name type="scientific">Rhizorhabdus wittichii</name>
    <dbReference type="NCBI Taxonomy" id="160791"/>
    <lineage>
        <taxon>Bacteria</taxon>
        <taxon>Pseudomonadati</taxon>
        <taxon>Pseudomonadota</taxon>
        <taxon>Alphaproteobacteria</taxon>
        <taxon>Sphingomonadales</taxon>
        <taxon>Sphingomonadaceae</taxon>
        <taxon>Rhizorhabdus</taxon>
    </lineage>
</organism>
<dbReference type="AlphaFoldDB" id="A0A975D7Q6"/>
<reference evidence="2" key="1">
    <citation type="submission" date="2020-07" db="EMBL/GenBank/DDBJ databases">
        <authorList>
            <person name="Camacho E."/>
        </authorList>
    </citation>
    <scope>NUCLEOTIDE SEQUENCE</scope>
    <source>
        <strain evidence="2">MPO218</strain>
    </source>
</reference>
<gene>
    <name evidence="2" type="ORF">HRJ34_12745</name>
</gene>
<dbReference type="EMBL" id="CP059319">
    <property type="protein sequence ID" value="QTH24294.1"/>
    <property type="molecule type" value="Genomic_DNA"/>
</dbReference>
<dbReference type="InterPro" id="IPR050194">
    <property type="entry name" value="Glycosyltransferase_grp1"/>
</dbReference>
<dbReference type="SUPFAM" id="SSF53756">
    <property type="entry name" value="UDP-Glycosyltransferase/glycogen phosphorylase"/>
    <property type="match status" value="1"/>
</dbReference>
<dbReference type="Pfam" id="PF13692">
    <property type="entry name" value="Glyco_trans_1_4"/>
    <property type="match status" value="1"/>
</dbReference>
<evidence type="ECO:0000313" key="2">
    <source>
        <dbReference type="EMBL" id="QTH24294.1"/>
    </source>
</evidence>
<sequence>MFIAQHHKQDGAPAAVADRPLRVALFSGNYNCVRDGANQALNRLVAHLIDRGHAVRVYSPTIARPAFPPAGDLVSVPSVPIPTRREYRVALGLPRATRTDLDDFAPDIVHLSAPDWLGGAAQAQARRRGIPVVASLHTRFETYLSYYGLGLLRRRADAWLDRFYRHSDMVLVPNAPIADEFAAKGLGDRVRVWGRGVDRAVFSPARRDLGWRRGQGYGDEETVVLFFGRLVLEKGLAIFAQVIAEARARGRRLRPMIVGDGPARGWLAERLPNARFLGHLTGASLGAAIAAADILINPSTTEAFGNVNLEAMAAGVAVVSAEVASATALIADRISGWLVPPVEVGAYVDAIEALIDRPELRASIADAGLAAADAFRWPSILDGVIADYRWLLAG</sequence>
<accession>A0A975D7Q6</accession>
<evidence type="ECO:0000313" key="3">
    <source>
        <dbReference type="Proteomes" id="UP000664914"/>
    </source>
</evidence>
<dbReference type="Pfam" id="PF13439">
    <property type="entry name" value="Glyco_transf_4"/>
    <property type="match status" value="1"/>
</dbReference>
<evidence type="ECO:0000259" key="1">
    <source>
        <dbReference type="Pfam" id="PF13439"/>
    </source>
</evidence>
<dbReference type="RefSeq" id="WP_030092282.1">
    <property type="nucleotide sequence ID" value="NZ_CP059319.1"/>
</dbReference>
<name>A0A975D7Q6_9SPHN</name>